<dbReference type="Proteomes" id="UP000245507">
    <property type="component" value="Unassembled WGS sequence"/>
</dbReference>
<keyword evidence="4" id="KW-1185">Reference proteome</keyword>
<protein>
    <recommendedName>
        <fullName evidence="2">DUF5709 domain-containing protein</fullName>
    </recommendedName>
</protein>
<feature type="domain" description="DUF5709" evidence="2">
    <location>
        <begin position="96"/>
        <end position="144"/>
    </location>
</feature>
<dbReference type="AlphaFoldDB" id="A0A316TKV1"/>
<feature type="compositionally biased region" description="Acidic residues" evidence="1">
    <location>
        <begin position="1"/>
        <end position="32"/>
    </location>
</feature>
<feature type="region of interest" description="Disordered" evidence="1">
    <location>
        <begin position="1"/>
        <end position="117"/>
    </location>
</feature>
<comment type="caution">
    <text evidence="3">The sequence shown here is derived from an EMBL/GenBank/DDBJ whole genome shotgun (WGS) entry which is preliminary data.</text>
</comment>
<reference evidence="3 4" key="1">
    <citation type="submission" date="2018-05" db="EMBL/GenBank/DDBJ databases">
        <title>Nocardioides silvaticus genome.</title>
        <authorList>
            <person name="Li C."/>
            <person name="Wang G."/>
        </authorList>
    </citation>
    <scope>NUCLEOTIDE SEQUENCE [LARGE SCALE GENOMIC DNA]</scope>
    <source>
        <strain evidence="3 4">CCTCC AB 2018079</strain>
    </source>
</reference>
<accession>A0A316TKV1</accession>
<organism evidence="3 4">
    <name type="scientific">Nocardioides silvaticus</name>
    <dbReference type="NCBI Taxonomy" id="2201891"/>
    <lineage>
        <taxon>Bacteria</taxon>
        <taxon>Bacillati</taxon>
        <taxon>Actinomycetota</taxon>
        <taxon>Actinomycetes</taxon>
        <taxon>Propionibacteriales</taxon>
        <taxon>Nocardioidaceae</taxon>
        <taxon>Nocardioides</taxon>
    </lineage>
</organism>
<dbReference type="Pfam" id="PF18970">
    <property type="entry name" value="DUF5709"/>
    <property type="match status" value="1"/>
</dbReference>
<feature type="compositionally biased region" description="Acidic residues" evidence="1">
    <location>
        <begin position="86"/>
        <end position="97"/>
    </location>
</feature>
<feature type="compositionally biased region" description="Basic and acidic residues" evidence="1">
    <location>
        <begin position="98"/>
        <end position="116"/>
    </location>
</feature>
<evidence type="ECO:0000313" key="4">
    <source>
        <dbReference type="Proteomes" id="UP000245507"/>
    </source>
</evidence>
<evidence type="ECO:0000256" key="1">
    <source>
        <dbReference type="SAM" id="MobiDB-lite"/>
    </source>
</evidence>
<name>A0A316TKV1_9ACTN</name>
<gene>
    <name evidence="3" type="ORF">DJ010_03350</name>
</gene>
<proteinExistence type="predicted"/>
<dbReference type="EMBL" id="QGDD01000001">
    <property type="protein sequence ID" value="PWN05000.1"/>
    <property type="molecule type" value="Genomic_DNA"/>
</dbReference>
<evidence type="ECO:0000313" key="3">
    <source>
        <dbReference type="EMBL" id="PWN05000.1"/>
    </source>
</evidence>
<dbReference type="InterPro" id="IPR043763">
    <property type="entry name" value="DUF5709"/>
</dbReference>
<sequence>MPDPAGYDDDYSTDEEDQLQPIDTLDDPDVEDALDRGYSPPERYSAGQGFGNTPAEEAQGETLEQRVAQEIPEPDPYAEADRGPDDIVDGDSDDGEVGDERAGRLVDPDEGAHEDTEASLVGTDVGIDGAAASAEEAAMHIVPDEDA</sequence>
<dbReference type="OrthoDB" id="3212066at2"/>
<evidence type="ECO:0000259" key="2">
    <source>
        <dbReference type="Pfam" id="PF18970"/>
    </source>
</evidence>